<dbReference type="Proteomes" id="UP000184363">
    <property type="component" value="Unassembled WGS sequence"/>
</dbReference>
<evidence type="ECO:0008006" key="3">
    <source>
        <dbReference type="Google" id="ProtNLM"/>
    </source>
</evidence>
<dbReference type="RefSeq" id="WP_073456502.1">
    <property type="nucleotide sequence ID" value="NZ_CALGVN010000051.1"/>
</dbReference>
<organism evidence="1 2">
    <name type="scientific">Pseudonocardia thermophila</name>
    <dbReference type="NCBI Taxonomy" id="1848"/>
    <lineage>
        <taxon>Bacteria</taxon>
        <taxon>Bacillati</taxon>
        <taxon>Actinomycetota</taxon>
        <taxon>Actinomycetes</taxon>
        <taxon>Pseudonocardiales</taxon>
        <taxon>Pseudonocardiaceae</taxon>
        <taxon>Pseudonocardia</taxon>
    </lineage>
</organism>
<protein>
    <recommendedName>
        <fullName evidence="3">DUF3800 domain-containing protein</fullName>
    </recommendedName>
</protein>
<dbReference type="STRING" id="1848.SAMN05443637_105182"/>
<dbReference type="AlphaFoldDB" id="A0A1M6RVM6"/>
<evidence type="ECO:0000313" key="2">
    <source>
        <dbReference type="Proteomes" id="UP000184363"/>
    </source>
</evidence>
<dbReference type="EMBL" id="FRAP01000005">
    <property type="protein sequence ID" value="SHK36546.1"/>
    <property type="molecule type" value="Genomic_DNA"/>
</dbReference>
<accession>A0A1M6RVM6</accession>
<name>A0A1M6RVM6_PSETH</name>
<dbReference type="OrthoDB" id="5521286at2"/>
<evidence type="ECO:0000313" key="1">
    <source>
        <dbReference type="EMBL" id="SHK36546.1"/>
    </source>
</evidence>
<sequence>MPAARVIACDESGYEGERLVGGVTTVFAHAGTDLDVAAAEEIVALLRDRIRSPALEYKAGHLLRAKHRAALEWLLVRLAGRASVHLVDKAHLLARTLDGLVPAGVPLAAVEPVLRARTADELAETTEALRAVAPRIADAVARRRAAELADPPVFPALDPLPAAIGATVAHWSADGPVALVHDRQTTLSPERIAALQAAYPALAGLTLVPSRSDARVQVADFVAGVAFRIAADALAGHPDAELLALLRPYVLAGSVWCDPASGAALGLS</sequence>
<reference evidence="1 2" key="1">
    <citation type="submission" date="2016-11" db="EMBL/GenBank/DDBJ databases">
        <authorList>
            <person name="Jaros S."/>
            <person name="Januszkiewicz K."/>
            <person name="Wedrychowicz H."/>
        </authorList>
    </citation>
    <scope>NUCLEOTIDE SEQUENCE [LARGE SCALE GENOMIC DNA]</scope>
    <source>
        <strain evidence="1 2">DSM 43832</strain>
    </source>
</reference>
<keyword evidence="2" id="KW-1185">Reference proteome</keyword>
<gene>
    <name evidence="1" type="ORF">SAMN05443637_105182</name>
</gene>
<proteinExistence type="predicted"/>